<dbReference type="EMBL" id="KV004119">
    <property type="protein sequence ID" value="KZV35725.1"/>
    <property type="molecule type" value="Genomic_DNA"/>
</dbReference>
<evidence type="ECO:0000313" key="2">
    <source>
        <dbReference type="Proteomes" id="UP000250235"/>
    </source>
</evidence>
<accession>A0A2Z7BUI5</accession>
<dbReference type="Proteomes" id="UP000250235">
    <property type="component" value="Unassembled WGS sequence"/>
</dbReference>
<protein>
    <submittedName>
        <fullName evidence="1">Uncharacterized protein</fullName>
    </submittedName>
</protein>
<name>A0A2Z7BUI5_9LAMI</name>
<keyword evidence="2" id="KW-1185">Reference proteome</keyword>
<gene>
    <name evidence="1" type="ORF">F511_38369</name>
</gene>
<proteinExistence type="predicted"/>
<organism evidence="1 2">
    <name type="scientific">Dorcoceras hygrometricum</name>
    <dbReference type="NCBI Taxonomy" id="472368"/>
    <lineage>
        <taxon>Eukaryota</taxon>
        <taxon>Viridiplantae</taxon>
        <taxon>Streptophyta</taxon>
        <taxon>Embryophyta</taxon>
        <taxon>Tracheophyta</taxon>
        <taxon>Spermatophyta</taxon>
        <taxon>Magnoliopsida</taxon>
        <taxon>eudicotyledons</taxon>
        <taxon>Gunneridae</taxon>
        <taxon>Pentapetalae</taxon>
        <taxon>asterids</taxon>
        <taxon>lamiids</taxon>
        <taxon>Lamiales</taxon>
        <taxon>Gesneriaceae</taxon>
        <taxon>Didymocarpoideae</taxon>
        <taxon>Trichosporeae</taxon>
        <taxon>Loxocarpinae</taxon>
        <taxon>Dorcoceras</taxon>
    </lineage>
</organism>
<reference evidence="1 2" key="1">
    <citation type="journal article" date="2015" name="Proc. Natl. Acad. Sci. U.S.A.">
        <title>The resurrection genome of Boea hygrometrica: A blueprint for survival of dehydration.</title>
        <authorList>
            <person name="Xiao L."/>
            <person name="Yang G."/>
            <person name="Zhang L."/>
            <person name="Yang X."/>
            <person name="Zhao S."/>
            <person name="Ji Z."/>
            <person name="Zhou Q."/>
            <person name="Hu M."/>
            <person name="Wang Y."/>
            <person name="Chen M."/>
            <person name="Xu Y."/>
            <person name="Jin H."/>
            <person name="Xiao X."/>
            <person name="Hu G."/>
            <person name="Bao F."/>
            <person name="Hu Y."/>
            <person name="Wan P."/>
            <person name="Li L."/>
            <person name="Deng X."/>
            <person name="Kuang T."/>
            <person name="Xiang C."/>
            <person name="Zhu J.K."/>
            <person name="Oliver M.J."/>
            <person name="He Y."/>
        </authorList>
    </citation>
    <scope>NUCLEOTIDE SEQUENCE [LARGE SCALE GENOMIC DNA]</scope>
    <source>
        <strain evidence="2">cv. XS01</strain>
    </source>
</reference>
<sequence>MSSSHNKFPMFSKEEHDDWKIRMQEHIAAQNDDMWYVITDGPMKIMKANTAMDITEHIAAQNDDMWYVITDGPMKIMKANTAMDITVRPRANY</sequence>
<dbReference type="OrthoDB" id="1301741at2759"/>
<dbReference type="AlphaFoldDB" id="A0A2Z7BUI5"/>
<evidence type="ECO:0000313" key="1">
    <source>
        <dbReference type="EMBL" id="KZV35725.1"/>
    </source>
</evidence>